<gene>
    <name evidence="3" type="ORF">BJX66DRAFT_334256</name>
</gene>
<proteinExistence type="predicted"/>
<dbReference type="SUPFAM" id="SSF46565">
    <property type="entry name" value="Chaperone J-domain"/>
    <property type="match status" value="1"/>
</dbReference>
<reference evidence="3 4" key="1">
    <citation type="submission" date="2024-07" db="EMBL/GenBank/DDBJ databases">
        <title>Section-level genome sequencing and comparative genomics of Aspergillus sections Usti and Cavernicolus.</title>
        <authorList>
            <consortium name="Lawrence Berkeley National Laboratory"/>
            <person name="Nybo J.L."/>
            <person name="Vesth T.C."/>
            <person name="Theobald S."/>
            <person name="Frisvad J.C."/>
            <person name="Larsen T.O."/>
            <person name="Kjaerboelling I."/>
            <person name="Rothschild-Mancinelli K."/>
            <person name="Lyhne E.K."/>
            <person name="Kogle M.E."/>
            <person name="Barry K."/>
            <person name="Clum A."/>
            <person name="Na H."/>
            <person name="Ledsgaard L."/>
            <person name="Lin J."/>
            <person name="Lipzen A."/>
            <person name="Kuo A."/>
            <person name="Riley R."/>
            <person name="Mondo S."/>
            <person name="Labutti K."/>
            <person name="Haridas S."/>
            <person name="Pangalinan J."/>
            <person name="Salamov A.A."/>
            <person name="Simmons B.A."/>
            <person name="Magnuson J.K."/>
            <person name="Chen J."/>
            <person name="Drula E."/>
            <person name="Henrissat B."/>
            <person name="Wiebenga A."/>
            <person name="Lubbers R.J."/>
            <person name="Gomes A.C."/>
            <person name="Makela M.R."/>
            <person name="Stajich J."/>
            <person name="Grigoriev I.V."/>
            <person name="Mortensen U.H."/>
            <person name="De Vries R.P."/>
            <person name="Baker S.E."/>
            <person name="Andersen M.R."/>
        </authorList>
    </citation>
    <scope>NUCLEOTIDE SEQUENCE [LARGE SCALE GENOMIC DNA]</scope>
    <source>
        <strain evidence="3 4">CBS 209.92</strain>
    </source>
</reference>
<evidence type="ECO:0000313" key="4">
    <source>
        <dbReference type="Proteomes" id="UP001610563"/>
    </source>
</evidence>
<dbReference type="CDD" id="cd06257">
    <property type="entry name" value="DnaJ"/>
    <property type="match status" value="1"/>
</dbReference>
<protein>
    <recommendedName>
        <fullName evidence="2">J domain-containing protein</fullName>
    </recommendedName>
</protein>
<comment type="caution">
    <text evidence="3">The sequence shown here is derived from an EMBL/GenBank/DDBJ whole genome shotgun (WGS) entry which is preliminary data.</text>
</comment>
<feature type="compositionally biased region" description="Acidic residues" evidence="1">
    <location>
        <begin position="230"/>
        <end position="252"/>
    </location>
</feature>
<feature type="compositionally biased region" description="Polar residues" evidence="1">
    <location>
        <begin position="376"/>
        <end position="396"/>
    </location>
</feature>
<evidence type="ECO:0000259" key="2">
    <source>
        <dbReference type="PROSITE" id="PS50076"/>
    </source>
</evidence>
<dbReference type="Gene3D" id="1.10.287.110">
    <property type="entry name" value="DnaJ domain"/>
    <property type="match status" value="1"/>
</dbReference>
<keyword evidence="4" id="KW-1185">Reference proteome</keyword>
<feature type="region of interest" description="Disordered" evidence="1">
    <location>
        <begin position="69"/>
        <end position="88"/>
    </location>
</feature>
<sequence length="587" mass="65949">MSQSSRQKSMDCYKILGISRDANLKDINSAYKSLALKHHPDKTGGDDHAILQFQRIQQAVEILRDPIARKSHDKHLGPPPSEEERPFASPDYHGWVSTGLHVRDLTRSARYMYSYGNSVHMDPHSKESQEEKARWARAREEEDEMWKQRINELARRGAEVRARFEAEAAEETARLAAEIENRRPDPTSWSRSFRPSEGDIYEEDEGEEEDHVEAEWWAGAKPKEMNGAESEAESEAGSDLAYEEERDVEIEVESDHETGNDNHADAGDDQDSADTCDAETDLASDGEVELDSLSDTKEREYTTEPPADVDAHARPNSERSSIKSTSEDGSVVINFELGPEFHAEFDIEAIIAEAEGKEEDSTDVEPPFTEFDTKSPENLTTEYHTASPGSPPNLSASPYMMSGGLGYPSPESPTDAEKTFLTHTEYGSESSIYYDFSEPEAPSIPKDAENQILNPPPIQQSQTYNFRSNATNVHPHLAPFIPYFAAKLAYTDGRYTRDDFQTELRGMVMETYCGWVETVRATIPGAESREANLDIVPQDCLHLGYWEKVYGRDECEECHLWRPIYTLVCPGCGIRKCVGCKFDDAGA</sequence>
<evidence type="ECO:0000256" key="1">
    <source>
        <dbReference type="SAM" id="MobiDB-lite"/>
    </source>
</evidence>
<dbReference type="PRINTS" id="PR00625">
    <property type="entry name" value="JDOMAIN"/>
</dbReference>
<dbReference type="Proteomes" id="UP001610563">
    <property type="component" value="Unassembled WGS sequence"/>
</dbReference>
<dbReference type="PANTHER" id="PTHR24074">
    <property type="entry name" value="CO-CHAPERONE PROTEIN DJLA"/>
    <property type="match status" value="1"/>
</dbReference>
<dbReference type="SMART" id="SM00271">
    <property type="entry name" value="DnaJ"/>
    <property type="match status" value="1"/>
</dbReference>
<dbReference type="Pfam" id="PF00226">
    <property type="entry name" value="DnaJ"/>
    <property type="match status" value="1"/>
</dbReference>
<feature type="region of interest" description="Disordered" evidence="1">
    <location>
        <begin position="355"/>
        <end position="415"/>
    </location>
</feature>
<feature type="compositionally biased region" description="Basic and acidic residues" evidence="1">
    <location>
        <begin position="253"/>
        <end position="266"/>
    </location>
</feature>
<evidence type="ECO:0000313" key="3">
    <source>
        <dbReference type="EMBL" id="KAL2798221.1"/>
    </source>
</evidence>
<feature type="compositionally biased region" description="Basic and acidic residues" evidence="1">
    <location>
        <begin position="176"/>
        <end position="185"/>
    </location>
</feature>
<dbReference type="PROSITE" id="PS50076">
    <property type="entry name" value="DNAJ_2"/>
    <property type="match status" value="1"/>
</dbReference>
<feature type="compositionally biased region" description="Acidic residues" evidence="1">
    <location>
        <begin position="267"/>
        <end position="292"/>
    </location>
</feature>
<accession>A0ABR4GGP1</accession>
<feature type="domain" description="J" evidence="2">
    <location>
        <begin position="11"/>
        <end position="76"/>
    </location>
</feature>
<dbReference type="EMBL" id="JBFTWV010000014">
    <property type="protein sequence ID" value="KAL2798221.1"/>
    <property type="molecule type" value="Genomic_DNA"/>
</dbReference>
<dbReference type="InterPro" id="IPR001623">
    <property type="entry name" value="DnaJ_domain"/>
</dbReference>
<dbReference type="InterPro" id="IPR050817">
    <property type="entry name" value="DjlA_DnaK_co-chaperone"/>
</dbReference>
<dbReference type="InterPro" id="IPR036869">
    <property type="entry name" value="J_dom_sf"/>
</dbReference>
<feature type="compositionally biased region" description="Acidic residues" evidence="1">
    <location>
        <begin position="199"/>
        <end position="212"/>
    </location>
</feature>
<feature type="region of interest" description="Disordered" evidence="1">
    <location>
        <begin position="176"/>
        <end position="330"/>
    </location>
</feature>
<feature type="compositionally biased region" description="Basic and acidic residues" evidence="1">
    <location>
        <begin position="69"/>
        <end position="86"/>
    </location>
</feature>
<name>A0ABR4GGP1_9EURO</name>
<feature type="compositionally biased region" description="Basic and acidic residues" evidence="1">
    <location>
        <begin position="309"/>
        <end position="321"/>
    </location>
</feature>
<organism evidence="3 4">
    <name type="scientific">Aspergillus keveii</name>
    <dbReference type="NCBI Taxonomy" id="714993"/>
    <lineage>
        <taxon>Eukaryota</taxon>
        <taxon>Fungi</taxon>
        <taxon>Dikarya</taxon>
        <taxon>Ascomycota</taxon>
        <taxon>Pezizomycotina</taxon>
        <taxon>Eurotiomycetes</taxon>
        <taxon>Eurotiomycetidae</taxon>
        <taxon>Eurotiales</taxon>
        <taxon>Aspergillaceae</taxon>
        <taxon>Aspergillus</taxon>
        <taxon>Aspergillus subgen. Nidulantes</taxon>
    </lineage>
</organism>